<name>F2NGV3_DESAR</name>
<dbReference type="EMBL" id="CP002629">
    <property type="protein sequence ID" value="AEB08724.1"/>
    <property type="molecule type" value="Genomic_DNA"/>
</dbReference>
<dbReference type="GO" id="GO:0030170">
    <property type="term" value="F:pyridoxal phosphate binding"/>
    <property type="evidence" value="ECO:0007669"/>
    <property type="project" value="InterPro"/>
</dbReference>
<dbReference type="InterPro" id="IPR005860">
    <property type="entry name" value="CobD"/>
</dbReference>
<dbReference type="CDD" id="cd00609">
    <property type="entry name" value="AAT_like"/>
    <property type="match status" value="1"/>
</dbReference>
<evidence type="ECO:0000256" key="2">
    <source>
        <dbReference type="ARBA" id="ARBA00003444"/>
    </source>
</evidence>
<comment type="catalytic activity">
    <reaction evidence="9">
        <text>O-phospho-L-threonine + H(+) = (R)-1-aminopropan-2-yl phosphate + CO2</text>
        <dbReference type="Rhea" id="RHEA:11492"/>
        <dbReference type="ChEBI" id="CHEBI:15378"/>
        <dbReference type="ChEBI" id="CHEBI:16526"/>
        <dbReference type="ChEBI" id="CHEBI:58563"/>
        <dbReference type="ChEBI" id="CHEBI:58675"/>
        <dbReference type="EC" id="4.1.1.81"/>
    </reaction>
</comment>
<dbReference type="NCBIfam" id="TIGR01140">
    <property type="entry name" value="L_thr_O3P_dcar"/>
    <property type="match status" value="1"/>
</dbReference>
<feature type="domain" description="Aminotransferase class I/classII large" evidence="10">
    <location>
        <begin position="26"/>
        <end position="354"/>
    </location>
</feature>
<dbReference type="UniPathway" id="UPA00148"/>
<organism evidence="11 12">
    <name type="scientific">Desulfobacca acetoxidans (strain ATCC 700848 / DSM 11109 / ASRB2)</name>
    <dbReference type="NCBI Taxonomy" id="880072"/>
    <lineage>
        <taxon>Bacteria</taxon>
        <taxon>Pseudomonadati</taxon>
        <taxon>Thermodesulfobacteriota</taxon>
        <taxon>Desulfobaccia</taxon>
        <taxon>Desulfobaccales</taxon>
        <taxon>Desulfobaccaceae</taxon>
        <taxon>Desulfobacca</taxon>
    </lineage>
</organism>
<evidence type="ECO:0000256" key="4">
    <source>
        <dbReference type="ARBA" id="ARBA00012285"/>
    </source>
</evidence>
<dbReference type="SUPFAM" id="SSF53383">
    <property type="entry name" value="PLP-dependent transferases"/>
    <property type="match status" value="1"/>
</dbReference>
<dbReference type="HOGENOM" id="CLU_017584_3_2_7"/>
<dbReference type="Pfam" id="PF00155">
    <property type="entry name" value="Aminotran_1_2"/>
    <property type="match status" value="1"/>
</dbReference>
<evidence type="ECO:0000256" key="8">
    <source>
        <dbReference type="ARBA" id="ARBA00029996"/>
    </source>
</evidence>
<protein>
    <recommendedName>
        <fullName evidence="4">threonine-phosphate decarboxylase</fullName>
        <ecNumber evidence="4">4.1.1.81</ecNumber>
    </recommendedName>
    <alternativeName>
        <fullName evidence="8">L-threonine-O-3-phosphate decarboxylase</fullName>
    </alternativeName>
</protein>
<dbReference type="GO" id="GO:0048472">
    <property type="term" value="F:threonine-phosphate decarboxylase activity"/>
    <property type="evidence" value="ECO:0007669"/>
    <property type="project" value="UniProtKB-EC"/>
</dbReference>
<comment type="function">
    <text evidence="2">Decarboxylates L-threonine-O-3-phosphate to yield (R)-1-amino-2-propanol O-2-phosphate, the precursor for the linkage between the nucleotide loop and the corrin ring in cobalamin.</text>
</comment>
<comment type="pathway">
    <text evidence="3">Cofactor biosynthesis; adenosylcobalamin biosynthesis.</text>
</comment>
<dbReference type="Gene3D" id="3.40.640.10">
    <property type="entry name" value="Type I PLP-dependent aspartate aminotransferase-like (Major domain)"/>
    <property type="match status" value="1"/>
</dbReference>
<dbReference type="PANTHER" id="PTHR42885">
    <property type="entry name" value="HISTIDINOL-PHOSPHATE AMINOTRANSFERASE-RELATED"/>
    <property type="match status" value="1"/>
</dbReference>
<keyword evidence="6" id="KW-0663">Pyridoxal phosphate</keyword>
<gene>
    <name evidence="11" type="ordered locus">Desac_0846</name>
</gene>
<dbReference type="GO" id="GO:0009236">
    <property type="term" value="P:cobalamin biosynthetic process"/>
    <property type="evidence" value="ECO:0007669"/>
    <property type="project" value="UniProtKB-UniPathway"/>
</dbReference>
<dbReference type="AlphaFoldDB" id="F2NGV3"/>
<sequence length="364" mass="40568">MNSSESERPWHGGDLNLARIRFGHQQLIDFSANMNPLGPPPSVWRALTEHLPDIVHYPDPYARELCQALAEHLNISPANLILGNGSVELIYLLPRLASFKRAALPAPGFSEYDYAVRLTSTQCTYLYQTPPDYSWDLDRLKIAVAEGGLIFLCNPNNPTGALLSRDALNDLLEVLPSSALLIMDEAFIDFVDRAEEITLIPQAIKDPRILVLGSLTKFFSLPGLRLGYLVGSPDLINRLASLLPPWNINMLAQVAGVASLQDKEFIVRSRTFMTQTRQQLYELLADIPGLNPLPPTANFIFCHLSPELPNAPKVVELMGQRGFLLRDCSNYRGLDDHCLRLAVRRQEDNLAMAAALREVMARGM</sequence>
<evidence type="ECO:0000256" key="3">
    <source>
        <dbReference type="ARBA" id="ARBA00004953"/>
    </source>
</evidence>
<evidence type="ECO:0000313" key="11">
    <source>
        <dbReference type="EMBL" id="AEB08724.1"/>
    </source>
</evidence>
<keyword evidence="12" id="KW-1185">Reference proteome</keyword>
<reference evidence="12" key="2">
    <citation type="submission" date="2011-03" db="EMBL/GenBank/DDBJ databases">
        <title>The complete genome of Desulfobacca acetoxidans DSM 11109.</title>
        <authorList>
            <consortium name="US DOE Joint Genome Institute (JGI-PGF)"/>
            <person name="Lucas S."/>
            <person name="Copeland A."/>
            <person name="Lapidus A."/>
            <person name="Bruce D."/>
            <person name="Goodwin L."/>
            <person name="Pitluck S."/>
            <person name="Peters L."/>
            <person name="Kyrpides N."/>
            <person name="Mavromatis K."/>
            <person name="Ivanova N."/>
            <person name="Ovchinnikova G."/>
            <person name="Teshima H."/>
            <person name="Detter J.C."/>
            <person name="Han C."/>
            <person name="Land M."/>
            <person name="Hauser L."/>
            <person name="Markowitz V."/>
            <person name="Cheng J.-F."/>
            <person name="Hugenholtz P."/>
            <person name="Woyke T."/>
            <person name="Wu D."/>
            <person name="Spring S."/>
            <person name="Schueler E."/>
            <person name="Brambilla E."/>
            <person name="Klenk H.-P."/>
            <person name="Eisen J.A."/>
        </authorList>
    </citation>
    <scope>NUCLEOTIDE SEQUENCE [LARGE SCALE GENOMIC DNA]</scope>
    <source>
        <strain evidence="12">ATCC 700848 / DSM 11109 / ASRB2</strain>
    </source>
</reference>
<dbReference type="KEGG" id="dao:Desac_0846"/>
<accession>F2NGV3</accession>
<dbReference type="OrthoDB" id="9813612at2"/>
<evidence type="ECO:0000256" key="7">
    <source>
        <dbReference type="ARBA" id="ARBA00023239"/>
    </source>
</evidence>
<evidence type="ECO:0000256" key="1">
    <source>
        <dbReference type="ARBA" id="ARBA00001933"/>
    </source>
</evidence>
<evidence type="ECO:0000259" key="10">
    <source>
        <dbReference type="Pfam" id="PF00155"/>
    </source>
</evidence>
<evidence type="ECO:0000313" key="12">
    <source>
        <dbReference type="Proteomes" id="UP000000483"/>
    </source>
</evidence>
<proteinExistence type="predicted"/>
<dbReference type="Proteomes" id="UP000000483">
    <property type="component" value="Chromosome"/>
</dbReference>
<dbReference type="EC" id="4.1.1.81" evidence="4"/>
<dbReference type="InterPro" id="IPR015421">
    <property type="entry name" value="PyrdxlP-dep_Trfase_major"/>
</dbReference>
<comment type="cofactor">
    <cofactor evidence="1">
        <name>pyridoxal 5'-phosphate</name>
        <dbReference type="ChEBI" id="CHEBI:597326"/>
    </cofactor>
</comment>
<dbReference type="InterPro" id="IPR015424">
    <property type="entry name" value="PyrdxlP-dep_Trfase"/>
</dbReference>
<dbReference type="RefSeq" id="WP_013705837.1">
    <property type="nucleotide sequence ID" value="NC_015388.1"/>
</dbReference>
<keyword evidence="5" id="KW-0169">Cobalamin biosynthesis</keyword>
<dbReference type="Gene3D" id="3.90.1150.10">
    <property type="entry name" value="Aspartate Aminotransferase, domain 1"/>
    <property type="match status" value="1"/>
</dbReference>
<evidence type="ECO:0000256" key="6">
    <source>
        <dbReference type="ARBA" id="ARBA00022898"/>
    </source>
</evidence>
<dbReference type="InterPro" id="IPR004838">
    <property type="entry name" value="NHTrfase_class1_PyrdxlP-BS"/>
</dbReference>
<dbReference type="STRING" id="880072.Desac_0846"/>
<dbReference type="InterPro" id="IPR004839">
    <property type="entry name" value="Aminotransferase_I/II_large"/>
</dbReference>
<dbReference type="PROSITE" id="PS00105">
    <property type="entry name" value="AA_TRANSFER_CLASS_1"/>
    <property type="match status" value="1"/>
</dbReference>
<evidence type="ECO:0000256" key="5">
    <source>
        <dbReference type="ARBA" id="ARBA00022573"/>
    </source>
</evidence>
<dbReference type="PANTHER" id="PTHR42885:SF1">
    <property type="entry name" value="THREONINE-PHOSPHATE DECARBOXYLASE"/>
    <property type="match status" value="1"/>
</dbReference>
<keyword evidence="7" id="KW-0456">Lyase</keyword>
<dbReference type="InterPro" id="IPR015422">
    <property type="entry name" value="PyrdxlP-dep_Trfase_small"/>
</dbReference>
<dbReference type="eggNOG" id="COG0079">
    <property type="taxonomic scope" value="Bacteria"/>
</dbReference>
<reference evidence="11 12" key="1">
    <citation type="journal article" date="2011" name="Stand. Genomic Sci.">
        <title>Complete genome sequence of the acetate-degrading sulfate reducer Desulfobacca acetoxidans type strain (ASRB2).</title>
        <authorList>
            <person name="Goker M."/>
            <person name="Teshima H."/>
            <person name="Lapidus A."/>
            <person name="Nolan M."/>
            <person name="Lucas S."/>
            <person name="Hammon N."/>
            <person name="Deshpande S."/>
            <person name="Cheng J.F."/>
            <person name="Tapia R."/>
            <person name="Han C."/>
            <person name="Goodwin L."/>
            <person name="Pitluck S."/>
            <person name="Huntemann M."/>
            <person name="Liolios K."/>
            <person name="Ivanova N."/>
            <person name="Pagani I."/>
            <person name="Mavromatis K."/>
            <person name="Ovchinikova G."/>
            <person name="Pati A."/>
            <person name="Chen A."/>
            <person name="Palaniappan K."/>
            <person name="Land M."/>
            <person name="Hauser L."/>
            <person name="Brambilla E.M."/>
            <person name="Rohde M."/>
            <person name="Spring S."/>
            <person name="Detter J.C."/>
            <person name="Woyke T."/>
            <person name="Bristow J."/>
            <person name="Eisen J.A."/>
            <person name="Markowitz V."/>
            <person name="Hugenholtz P."/>
            <person name="Kyrpides N.C."/>
            <person name="Klenk H.P."/>
        </authorList>
    </citation>
    <scope>NUCLEOTIDE SEQUENCE [LARGE SCALE GENOMIC DNA]</scope>
    <source>
        <strain evidence="12">ATCC 700848 / DSM 11109 / ASRB2</strain>
    </source>
</reference>
<evidence type="ECO:0000256" key="9">
    <source>
        <dbReference type="ARBA" id="ARBA00048531"/>
    </source>
</evidence>